<gene>
    <name evidence="2" type="ORF">UVI_02030580</name>
</gene>
<protein>
    <submittedName>
        <fullName evidence="2">Uncharacterized protein</fullName>
    </submittedName>
</protein>
<comment type="caution">
    <text evidence="2">The sequence shown here is derived from an EMBL/GenBank/DDBJ whole genome shotgun (WGS) entry which is preliminary data.</text>
</comment>
<feature type="region of interest" description="Disordered" evidence="1">
    <location>
        <begin position="1"/>
        <end position="24"/>
    </location>
</feature>
<dbReference type="Proteomes" id="UP000054053">
    <property type="component" value="Unassembled WGS sequence"/>
</dbReference>
<accession>A0A1B5L7T5</accession>
<dbReference type="EMBL" id="BBTG02000014">
    <property type="protein sequence ID" value="GAO19746.1"/>
    <property type="molecule type" value="Genomic_DNA"/>
</dbReference>
<proteinExistence type="predicted"/>
<evidence type="ECO:0000256" key="1">
    <source>
        <dbReference type="SAM" id="MobiDB-lite"/>
    </source>
</evidence>
<dbReference type="AlphaFoldDB" id="A0A1B5L7T5"/>
<feature type="compositionally biased region" description="Acidic residues" evidence="1">
    <location>
        <begin position="524"/>
        <end position="544"/>
    </location>
</feature>
<feature type="region of interest" description="Disordered" evidence="1">
    <location>
        <begin position="736"/>
        <end position="759"/>
    </location>
</feature>
<name>A0A1B5L7T5_USTVR</name>
<evidence type="ECO:0000313" key="2">
    <source>
        <dbReference type="EMBL" id="GAO19746.1"/>
    </source>
</evidence>
<organism evidence="2 3">
    <name type="scientific">Ustilaginoidea virens</name>
    <name type="common">Rice false smut fungus</name>
    <name type="synonym">Villosiclava virens</name>
    <dbReference type="NCBI Taxonomy" id="1159556"/>
    <lineage>
        <taxon>Eukaryota</taxon>
        <taxon>Fungi</taxon>
        <taxon>Dikarya</taxon>
        <taxon>Ascomycota</taxon>
        <taxon>Pezizomycotina</taxon>
        <taxon>Sordariomycetes</taxon>
        <taxon>Hypocreomycetidae</taxon>
        <taxon>Hypocreales</taxon>
        <taxon>Clavicipitaceae</taxon>
        <taxon>Ustilaginoidea</taxon>
    </lineage>
</organism>
<feature type="region of interest" description="Disordered" evidence="1">
    <location>
        <begin position="434"/>
        <end position="559"/>
    </location>
</feature>
<evidence type="ECO:0000313" key="3">
    <source>
        <dbReference type="Proteomes" id="UP000054053"/>
    </source>
</evidence>
<reference evidence="3" key="1">
    <citation type="journal article" date="2016" name="Genome Announc.">
        <title>Genome sequence of Ustilaginoidea virens IPU010, a rice pathogenic fungus causing false smut.</title>
        <authorList>
            <person name="Kumagai T."/>
            <person name="Ishii T."/>
            <person name="Terai G."/>
            <person name="Umemura M."/>
            <person name="Machida M."/>
            <person name="Asai K."/>
        </authorList>
    </citation>
    <scope>NUCLEOTIDE SEQUENCE [LARGE SCALE GENOMIC DNA]</scope>
    <source>
        <strain evidence="3">IPU010</strain>
    </source>
</reference>
<sequence>MSASRRRASTSSVETVDDSETRWRQESSVIRSVNKELPSDDWPIFELQNAIVLDKDGKNIENALLTGVRGPFIIRGHLVIDDPSQKSYLIMRVRSSAPVEIRKSALYSIGESPDGRPLIWVSGQGGWYELDPCPEYQPMYNKMCEATTLFYNILDIYNQDPPRKPKKCKNYTPMDELLHVFHKYASRIGDGSTIEEVIARAREHVDFFQDKFSHNDDPIVWSSTAFHKWITGDPVVMERQMNEALERIRRQPYVPTGVAGRLPRRVKSDIVGVTKPQRNAKPKITSLAHGTDKQTISASLRTPLSADGRHHIVPHYEWTEKDNLPNSPFHAAFATFEDCFRALGQTKRGLTLSGALGYLYFNYSMPNYRTGEPGSYKQPAREWLHYYSRAFLHMYKGRKEAKRHSLFGELQSMAEEDFIPIAYKARDFPVIFTNRKSQPRKASAQVPSTPAPRDGGSSATDVPKPMGKRPTRTPGKSSLRPISRATKKRRLHDELESDYAISDSPGNKRPRNHGEDDSFNNMDADGDVDAEDGPELGSPGEDEAGEKTGGKHPGSQCNIEPIKLVIRAERLPETSPRGPHDTWTCDQEGCDYIVRGGDEDECQARIRQHFRDHEQQLARVNLAVTEGSRGHLPIQYAYFYLPPLLLLLMLDDGRPLFPRYLYERDQTPIIMAASRRCVQVVVRRSSDPSQIVIRPTHGSGRGTGFHGTGFRSGNVHPAPACFAYRKGDEAHVLHPLQTSTRRETGGMDQKGGRQARKLV</sequence>